<name>A0A937RLW7_9ACTN</name>
<dbReference type="AlphaFoldDB" id="A0A937RLW7"/>
<reference evidence="5" key="1">
    <citation type="submission" date="2020-12" db="EMBL/GenBank/DDBJ databases">
        <title>Genomic characterization of non-nitrogen-fixing Frankia strains.</title>
        <authorList>
            <person name="Carlos-Shanley C."/>
            <person name="Guerra T."/>
            <person name="Hahn D."/>
        </authorList>
    </citation>
    <scope>NUCLEOTIDE SEQUENCE</scope>
    <source>
        <strain evidence="5">CN6</strain>
    </source>
</reference>
<protein>
    <submittedName>
        <fullName evidence="5">Response regulator transcription factor</fullName>
    </submittedName>
</protein>
<sequence length="284" mass="30334">MTSELSSGSHIEGFLGKATSRLRARTGADLVLGGRVDPDTGRVAILCADGAQTDAFEGLSALPKQGISGRVVALGRHVEVKAGRPIGAYAGLGDGAGVPIWTDCREDIRSVLAIPLRFEGRVAFVLYVATRSESPISVRTAKSALAFIGRLEAFIAEIGGAHLRGEAPRSSLDVRVLYQIDDELEKIVGQVDSPIVRQSVEIIRNLLDESLLAVPAAEEETVVLTRRERDVLRLVAQGLSNAETARRLFVSTETVKAYLRSVRSKLGVNNRTAAVSVARQAGLL</sequence>
<keyword evidence="1" id="KW-0805">Transcription regulation</keyword>
<dbReference type="PROSITE" id="PS50043">
    <property type="entry name" value="HTH_LUXR_2"/>
    <property type="match status" value="1"/>
</dbReference>
<dbReference type="Pfam" id="PF00196">
    <property type="entry name" value="GerE"/>
    <property type="match status" value="1"/>
</dbReference>
<dbReference type="RefSeq" id="WP_202999073.1">
    <property type="nucleotide sequence ID" value="NZ_JADWYU010000143.1"/>
</dbReference>
<keyword evidence="3" id="KW-0804">Transcription</keyword>
<evidence type="ECO:0000256" key="3">
    <source>
        <dbReference type="ARBA" id="ARBA00023163"/>
    </source>
</evidence>
<evidence type="ECO:0000313" key="5">
    <source>
        <dbReference type="EMBL" id="MBL7629724.1"/>
    </source>
</evidence>
<evidence type="ECO:0000256" key="1">
    <source>
        <dbReference type="ARBA" id="ARBA00023015"/>
    </source>
</evidence>
<organism evidence="5 6">
    <name type="scientific">Frankia nepalensis</name>
    <dbReference type="NCBI Taxonomy" id="1836974"/>
    <lineage>
        <taxon>Bacteria</taxon>
        <taxon>Bacillati</taxon>
        <taxon>Actinomycetota</taxon>
        <taxon>Actinomycetes</taxon>
        <taxon>Frankiales</taxon>
        <taxon>Frankiaceae</taxon>
        <taxon>Frankia</taxon>
    </lineage>
</organism>
<dbReference type="PANTHER" id="PTHR44688:SF16">
    <property type="entry name" value="DNA-BINDING TRANSCRIPTIONAL ACTIVATOR DEVR_DOSR"/>
    <property type="match status" value="1"/>
</dbReference>
<dbReference type="GO" id="GO:0006355">
    <property type="term" value="P:regulation of DNA-templated transcription"/>
    <property type="evidence" value="ECO:0007669"/>
    <property type="project" value="InterPro"/>
</dbReference>
<keyword evidence="2" id="KW-0238">DNA-binding</keyword>
<evidence type="ECO:0000256" key="2">
    <source>
        <dbReference type="ARBA" id="ARBA00023125"/>
    </source>
</evidence>
<dbReference type="InterPro" id="IPR016032">
    <property type="entry name" value="Sig_transdc_resp-reg_C-effctor"/>
</dbReference>
<dbReference type="InterPro" id="IPR036388">
    <property type="entry name" value="WH-like_DNA-bd_sf"/>
</dbReference>
<comment type="caution">
    <text evidence="5">The sequence shown here is derived from an EMBL/GenBank/DDBJ whole genome shotgun (WGS) entry which is preliminary data.</text>
</comment>
<dbReference type="SUPFAM" id="SSF55781">
    <property type="entry name" value="GAF domain-like"/>
    <property type="match status" value="1"/>
</dbReference>
<evidence type="ECO:0000259" key="4">
    <source>
        <dbReference type="PROSITE" id="PS50043"/>
    </source>
</evidence>
<dbReference type="InterPro" id="IPR000792">
    <property type="entry name" value="Tscrpt_reg_LuxR_C"/>
</dbReference>
<proteinExistence type="predicted"/>
<dbReference type="SUPFAM" id="SSF46894">
    <property type="entry name" value="C-terminal effector domain of the bipartite response regulators"/>
    <property type="match status" value="1"/>
</dbReference>
<dbReference type="PRINTS" id="PR00038">
    <property type="entry name" value="HTHLUXR"/>
</dbReference>
<dbReference type="Gene3D" id="3.30.450.40">
    <property type="match status" value="1"/>
</dbReference>
<dbReference type="PANTHER" id="PTHR44688">
    <property type="entry name" value="DNA-BINDING TRANSCRIPTIONAL ACTIVATOR DEVR_DOSR"/>
    <property type="match status" value="1"/>
</dbReference>
<dbReference type="Gene3D" id="1.10.10.10">
    <property type="entry name" value="Winged helix-like DNA-binding domain superfamily/Winged helix DNA-binding domain"/>
    <property type="match status" value="1"/>
</dbReference>
<dbReference type="CDD" id="cd06170">
    <property type="entry name" value="LuxR_C_like"/>
    <property type="match status" value="1"/>
</dbReference>
<dbReference type="SMART" id="SM00421">
    <property type="entry name" value="HTH_LUXR"/>
    <property type="match status" value="1"/>
</dbReference>
<keyword evidence="6" id="KW-1185">Reference proteome</keyword>
<feature type="domain" description="HTH luxR-type" evidence="4">
    <location>
        <begin position="217"/>
        <end position="282"/>
    </location>
</feature>
<evidence type="ECO:0000313" key="6">
    <source>
        <dbReference type="Proteomes" id="UP000604475"/>
    </source>
</evidence>
<dbReference type="EMBL" id="JAEACQ010000235">
    <property type="protein sequence ID" value="MBL7629724.1"/>
    <property type="molecule type" value="Genomic_DNA"/>
</dbReference>
<dbReference type="InterPro" id="IPR029016">
    <property type="entry name" value="GAF-like_dom_sf"/>
</dbReference>
<accession>A0A937RLW7</accession>
<gene>
    <name evidence="5" type="ORF">I7412_21630</name>
</gene>
<dbReference type="Proteomes" id="UP000604475">
    <property type="component" value="Unassembled WGS sequence"/>
</dbReference>
<dbReference type="GO" id="GO:0003677">
    <property type="term" value="F:DNA binding"/>
    <property type="evidence" value="ECO:0007669"/>
    <property type="project" value="UniProtKB-KW"/>
</dbReference>